<dbReference type="Gene3D" id="1.10.10.10">
    <property type="entry name" value="Winged helix-like DNA-binding domain superfamily/Winged helix DNA-binding domain"/>
    <property type="match status" value="1"/>
</dbReference>
<feature type="domain" description="SIS" evidence="5">
    <location>
        <begin position="127"/>
        <end position="265"/>
    </location>
</feature>
<keyword evidence="2" id="KW-0238">DNA-binding</keyword>
<dbReference type="InterPro" id="IPR001347">
    <property type="entry name" value="SIS_dom"/>
</dbReference>
<dbReference type="PROSITE" id="PS51464">
    <property type="entry name" value="SIS"/>
    <property type="match status" value="1"/>
</dbReference>
<dbReference type="AlphaFoldDB" id="A0A371IJC9"/>
<dbReference type="EMBL" id="MBEW02000027">
    <property type="protein sequence ID" value="RDY20585.1"/>
    <property type="molecule type" value="Genomic_DNA"/>
</dbReference>
<dbReference type="GO" id="GO:0003700">
    <property type="term" value="F:DNA-binding transcription factor activity"/>
    <property type="evidence" value="ECO:0007669"/>
    <property type="project" value="InterPro"/>
</dbReference>
<dbReference type="InterPro" id="IPR047640">
    <property type="entry name" value="RpiR-like"/>
</dbReference>
<dbReference type="GO" id="GO:1901135">
    <property type="term" value="P:carbohydrate derivative metabolic process"/>
    <property type="evidence" value="ECO:0007669"/>
    <property type="project" value="InterPro"/>
</dbReference>
<dbReference type="SUPFAM" id="SSF46689">
    <property type="entry name" value="Homeodomain-like"/>
    <property type="match status" value="1"/>
</dbReference>
<reference evidence="6 7" key="1">
    <citation type="journal article" date="2016" name="Genome Announc.">
        <title>Draft Genome Sequence of Criibacterium bergeronii gen. nov., sp. nov., Strain CCRI-22567T, Isolated from a Vaginal Sample from a Woman with Bacterial Vaginosis.</title>
        <authorList>
            <person name="Maheux A.F."/>
            <person name="Berube E."/>
            <person name="Boudreau D.K."/>
            <person name="Raymond F."/>
            <person name="Corbeil J."/>
            <person name="Roy P.H."/>
            <person name="Boissinot M."/>
            <person name="Omar R.F."/>
        </authorList>
    </citation>
    <scope>NUCLEOTIDE SEQUENCE [LARGE SCALE GENOMIC DNA]</scope>
    <source>
        <strain evidence="6 7">CCRI-22567</strain>
    </source>
</reference>
<evidence type="ECO:0000256" key="3">
    <source>
        <dbReference type="ARBA" id="ARBA00023163"/>
    </source>
</evidence>
<dbReference type="PROSITE" id="PS51071">
    <property type="entry name" value="HTH_RPIR"/>
    <property type="match status" value="1"/>
</dbReference>
<dbReference type="STRING" id="1871336.BBG48_08045"/>
<dbReference type="Pfam" id="PF01380">
    <property type="entry name" value="SIS"/>
    <property type="match status" value="1"/>
</dbReference>
<name>A0A371IJC9_9FIRM</name>
<dbReference type="RefSeq" id="WP_068912043.1">
    <property type="nucleotide sequence ID" value="NZ_MBEW02000027.1"/>
</dbReference>
<comment type="caution">
    <text evidence="6">The sequence shown here is derived from an EMBL/GenBank/DDBJ whole genome shotgun (WGS) entry which is preliminary data.</text>
</comment>
<evidence type="ECO:0000313" key="6">
    <source>
        <dbReference type="EMBL" id="RDY20585.1"/>
    </source>
</evidence>
<dbReference type="InterPro" id="IPR000281">
    <property type="entry name" value="HTH_RpiR"/>
</dbReference>
<sequence length="285" mass="32386">MNNSADVFLQIRRKYDKFSKGHKKIADFILKNFDTSVFLTASNLGKEAHVSESTVVRFSYALGYDGYPSLQKDLQEMVKKQLTITQRSKLNLYNNGENKILESVMKKDMENIKQSLSQIDINDFDSIIEKILSCKGTIYIVGLRTSTSLSEYFAYYLGLMIENVKLIKYTYTDVFEQIVDINSDDMLIGISFPRYTTKTYDLMNYAKSKNANLIAITDAKSSPICEFADYSLIAVNSMSSIVDSLVAPLSLINAIIVSISNKKKEEVKSRFDAIEDIWRSQGVFK</sequence>
<evidence type="ECO:0000259" key="5">
    <source>
        <dbReference type="PROSITE" id="PS51464"/>
    </source>
</evidence>
<dbReference type="SUPFAM" id="SSF53697">
    <property type="entry name" value="SIS domain"/>
    <property type="match status" value="1"/>
</dbReference>
<dbReference type="Pfam" id="PF01418">
    <property type="entry name" value="HTH_6"/>
    <property type="match status" value="1"/>
</dbReference>
<dbReference type="InterPro" id="IPR036388">
    <property type="entry name" value="WH-like_DNA-bd_sf"/>
</dbReference>
<proteinExistence type="predicted"/>
<keyword evidence="1" id="KW-0805">Transcription regulation</keyword>
<gene>
    <name evidence="6" type="ORF">BBG48_009220</name>
</gene>
<dbReference type="GO" id="GO:0003677">
    <property type="term" value="F:DNA binding"/>
    <property type="evidence" value="ECO:0007669"/>
    <property type="project" value="UniProtKB-KW"/>
</dbReference>
<protein>
    <submittedName>
        <fullName evidence="6">MurR/RpiR family transcriptional regulator</fullName>
    </submittedName>
</protein>
<dbReference type="PANTHER" id="PTHR30514:SF18">
    <property type="entry name" value="RPIR-FAMILY TRANSCRIPTIONAL REGULATOR"/>
    <property type="match status" value="1"/>
</dbReference>
<keyword evidence="3" id="KW-0804">Transcription</keyword>
<evidence type="ECO:0000256" key="1">
    <source>
        <dbReference type="ARBA" id="ARBA00023015"/>
    </source>
</evidence>
<dbReference type="GO" id="GO:0097367">
    <property type="term" value="F:carbohydrate derivative binding"/>
    <property type="evidence" value="ECO:0007669"/>
    <property type="project" value="InterPro"/>
</dbReference>
<evidence type="ECO:0000259" key="4">
    <source>
        <dbReference type="PROSITE" id="PS51071"/>
    </source>
</evidence>
<accession>A0A371IJC9</accession>
<dbReference type="CDD" id="cd05013">
    <property type="entry name" value="SIS_RpiR"/>
    <property type="match status" value="1"/>
</dbReference>
<organism evidence="6 7">
    <name type="scientific">Criibacterium bergeronii</name>
    <dbReference type="NCBI Taxonomy" id="1871336"/>
    <lineage>
        <taxon>Bacteria</taxon>
        <taxon>Bacillati</taxon>
        <taxon>Bacillota</taxon>
        <taxon>Clostridia</taxon>
        <taxon>Peptostreptococcales</taxon>
        <taxon>Filifactoraceae</taxon>
        <taxon>Criibacterium</taxon>
    </lineage>
</organism>
<dbReference type="InterPro" id="IPR035472">
    <property type="entry name" value="RpiR-like_SIS"/>
</dbReference>
<keyword evidence="7" id="KW-1185">Reference proteome</keyword>
<dbReference type="PANTHER" id="PTHR30514">
    <property type="entry name" value="GLUCOKINASE"/>
    <property type="match status" value="1"/>
</dbReference>
<evidence type="ECO:0000313" key="7">
    <source>
        <dbReference type="Proteomes" id="UP000093352"/>
    </source>
</evidence>
<dbReference type="InterPro" id="IPR009057">
    <property type="entry name" value="Homeodomain-like_sf"/>
</dbReference>
<evidence type="ECO:0000256" key="2">
    <source>
        <dbReference type="ARBA" id="ARBA00023125"/>
    </source>
</evidence>
<dbReference type="Proteomes" id="UP000093352">
    <property type="component" value="Unassembled WGS sequence"/>
</dbReference>
<dbReference type="Gene3D" id="3.40.50.10490">
    <property type="entry name" value="Glucose-6-phosphate isomerase like protein, domain 1"/>
    <property type="match status" value="1"/>
</dbReference>
<dbReference type="InterPro" id="IPR046348">
    <property type="entry name" value="SIS_dom_sf"/>
</dbReference>
<feature type="domain" description="HTH rpiR-type" evidence="4">
    <location>
        <begin position="5"/>
        <end position="81"/>
    </location>
</feature>